<organism evidence="4 5">
    <name type="scientific">Oceanococcus atlanticus</name>
    <dbReference type="NCBI Taxonomy" id="1317117"/>
    <lineage>
        <taxon>Bacteria</taxon>
        <taxon>Pseudomonadati</taxon>
        <taxon>Pseudomonadota</taxon>
        <taxon>Gammaproteobacteria</taxon>
        <taxon>Chromatiales</taxon>
        <taxon>Oceanococcaceae</taxon>
        <taxon>Oceanococcus</taxon>
    </lineage>
</organism>
<dbReference type="InterPro" id="IPR038607">
    <property type="entry name" value="PhoD-like_sf"/>
</dbReference>
<dbReference type="InterPro" id="IPR018946">
    <property type="entry name" value="PhoD-like_MPP"/>
</dbReference>
<dbReference type="RefSeq" id="WP_083562737.1">
    <property type="nucleotide sequence ID" value="NZ_AQQV01000003.1"/>
</dbReference>
<dbReference type="InterPro" id="IPR006311">
    <property type="entry name" value="TAT_signal"/>
</dbReference>
<evidence type="ECO:0000313" key="5">
    <source>
        <dbReference type="Proteomes" id="UP000192342"/>
    </source>
</evidence>
<feature type="domain" description="PhoD-like phosphatase metallophosphatase" evidence="2">
    <location>
        <begin position="177"/>
        <end position="513"/>
    </location>
</feature>
<dbReference type="Proteomes" id="UP000192342">
    <property type="component" value="Unassembled WGS sequence"/>
</dbReference>
<comment type="caution">
    <text evidence="4">The sequence shown here is derived from an EMBL/GenBank/DDBJ whole genome shotgun (WGS) entry which is preliminary data.</text>
</comment>
<dbReference type="STRING" id="1317117.ATO7_13968"/>
<dbReference type="PROSITE" id="PS51318">
    <property type="entry name" value="TAT"/>
    <property type="match status" value="1"/>
</dbReference>
<sequence>MAKKMNRRDFVRTVALSTAAFGGAALPAVVRAQQVPAYSRQLPGGAWHFPAREELLPFGHGVASGDPLADRVILWTRITIPDARGWDVNEVPDPQGIRNVDVAWVIATDPALSNVVNSGLVSTDASRDFTVKVDADGLNSAQTYWYAFTALGYRSPIGRTRTAPKVGDGITELTIGHVACTSWWQDYFNGYARMGERGDIDLITHAGDQVYEVSGNHMSSRQYPDAQGNPQIRGYEDIDNRAWHNIGECRRRYALYYQDENLLTAHLGAPFAVMADQHDYDDYSADDGESISRAQAGEVYHEWTPMRPTLADGSGRWRPFAAPNTQVEIPRGNDAFFSHRVLDYGDVASIILIDVRRHRDDNASNNKLLGDAQWDFLTQALLASKARGARHNVIVNQVNMSQVGTINTPAYSLYADAFQNTLGIDPRGPEIYTTAWGGYPEDRKTFYRWLRDNQILDNIVLSGDSHGWFGADLTEDPQLPNYIPLAGISPLTPVGVEMVGTSMGRPGAQDVVADELYWQQNGGRDAAPFNDAETYDQFYRPLGLAAAVAIETAAKLANPNLIYFNWKAQYGHTMVHLRTTEAILENWVSPQREFSTSAELVAQHTTPLGNPHLVPVPAPQAVFGQRNDSVPDSPQTIASDHAGAGDNPGSDTSTGSGAVGGWLLTAASLWLAQRLRQRKAALSNNQD</sequence>
<dbReference type="InterPro" id="IPR029052">
    <property type="entry name" value="Metallo-depent_PP-like"/>
</dbReference>
<name>A0A1Y1SCN2_9GAMM</name>
<dbReference type="Pfam" id="PF16655">
    <property type="entry name" value="PhoD_N"/>
    <property type="match status" value="1"/>
</dbReference>
<evidence type="ECO:0000256" key="1">
    <source>
        <dbReference type="SAM" id="MobiDB-lite"/>
    </source>
</evidence>
<dbReference type="EMBL" id="AQQV01000003">
    <property type="protein sequence ID" value="ORE86409.1"/>
    <property type="molecule type" value="Genomic_DNA"/>
</dbReference>
<dbReference type="Gene3D" id="2.60.40.380">
    <property type="entry name" value="Purple acid phosphatase-like, N-terminal"/>
    <property type="match status" value="1"/>
</dbReference>
<gene>
    <name evidence="4" type="ORF">ATO7_13968</name>
</gene>
<reference evidence="4 5" key="1">
    <citation type="submission" date="2013-04" db="EMBL/GenBank/DDBJ databases">
        <title>Oceanococcus atlanticus 22II-S10r2 Genome Sequencing.</title>
        <authorList>
            <person name="Lai Q."/>
            <person name="Li G."/>
            <person name="Shao Z."/>
        </authorList>
    </citation>
    <scope>NUCLEOTIDE SEQUENCE [LARGE SCALE GENOMIC DNA]</scope>
    <source>
        <strain evidence="4 5">22II-S10r2</strain>
    </source>
</reference>
<dbReference type="PANTHER" id="PTHR43606">
    <property type="entry name" value="PHOSPHATASE, PUTATIVE (AFU_ORTHOLOGUE AFUA_6G08710)-RELATED"/>
    <property type="match status" value="1"/>
</dbReference>
<dbReference type="InterPro" id="IPR052900">
    <property type="entry name" value="Phospholipid_Metab_Enz"/>
</dbReference>
<keyword evidence="5" id="KW-1185">Reference proteome</keyword>
<dbReference type="InterPro" id="IPR032093">
    <property type="entry name" value="PhoD_N"/>
</dbReference>
<dbReference type="PANTHER" id="PTHR43606:SF2">
    <property type="entry name" value="ALKALINE PHOSPHATASE FAMILY PROTEIN (AFU_ORTHOLOGUE AFUA_5G03860)"/>
    <property type="match status" value="1"/>
</dbReference>
<evidence type="ECO:0000259" key="2">
    <source>
        <dbReference type="Pfam" id="PF09423"/>
    </source>
</evidence>
<dbReference type="AlphaFoldDB" id="A0A1Y1SCN2"/>
<feature type="region of interest" description="Disordered" evidence="1">
    <location>
        <begin position="622"/>
        <end position="656"/>
    </location>
</feature>
<evidence type="ECO:0000259" key="3">
    <source>
        <dbReference type="Pfam" id="PF16655"/>
    </source>
</evidence>
<proteinExistence type="predicted"/>
<accession>A0A1Y1SCN2</accession>
<dbReference type="Gene3D" id="3.60.21.70">
    <property type="entry name" value="PhoD-like phosphatase"/>
    <property type="match status" value="1"/>
</dbReference>
<feature type="compositionally biased region" description="Polar residues" evidence="1">
    <location>
        <begin position="626"/>
        <end position="638"/>
    </location>
</feature>
<feature type="domain" description="Phospholipase D N-terminal" evidence="3">
    <location>
        <begin position="60"/>
        <end position="162"/>
    </location>
</feature>
<dbReference type="OrthoDB" id="327733at2"/>
<protein>
    <submittedName>
        <fullName evidence="4">Phosphodiesterase/alkaline phosphatase D</fullName>
    </submittedName>
</protein>
<dbReference type="Pfam" id="PF09423">
    <property type="entry name" value="PhoD"/>
    <property type="match status" value="1"/>
</dbReference>
<evidence type="ECO:0000313" key="4">
    <source>
        <dbReference type="EMBL" id="ORE86409.1"/>
    </source>
</evidence>
<dbReference type="SUPFAM" id="SSF56300">
    <property type="entry name" value="Metallo-dependent phosphatases"/>
    <property type="match status" value="1"/>
</dbReference>